<feature type="compositionally biased region" description="Basic and acidic residues" evidence="2">
    <location>
        <begin position="735"/>
        <end position="755"/>
    </location>
</feature>
<feature type="compositionally biased region" description="Basic residues" evidence="2">
    <location>
        <begin position="511"/>
        <end position="526"/>
    </location>
</feature>
<feature type="domain" description="C2H2-type" evidence="3">
    <location>
        <begin position="502"/>
        <end position="532"/>
    </location>
</feature>
<dbReference type="AlphaFoldDB" id="A0A8J9U3D6"/>
<feature type="compositionally biased region" description="Basic and acidic residues" evidence="2">
    <location>
        <begin position="808"/>
        <end position="836"/>
    </location>
</feature>
<feature type="compositionally biased region" description="Basic and acidic residues" evidence="2">
    <location>
        <begin position="307"/>
        <end position="316"/>
    </location>
</feature>
<feature type="compositionally biased region" description="Basic residues" evidence="2">
    <location>
        <begin position="1038"/>
        <end position="1047"/>
    </location>
</feature>
<dbReference type="Proteomes" id="UP000838878">
    <property type="component" value="Chromosome 1"/>
</dbReference>
<feature type="compositionally biased region" description="Pro residues" evidence="2">
    <location>
        <begin position="547"/>
        <end position="559"/>
    </location>
</feature>
<feature type="compositionally biased region" description="Pro residues" evidence="2">
    <location>
        <begin position="488"/>
        <end position="499"/>
    </location>
</feature>
<feature type="compositionally biased region" description="Low complexity" evidence="2">
    <location>
        <begin position="692"/>
        <end position="702"/>
    </location>
</feature>
<feature type="compositionally biased region" description="Low complexity" evidence="2">
    <location>
        <begin position="767"/>
        <end position="780"/>
    </location>
</feature>
<dbReference type="OrthoDB" id="5863628at2759"/>
<feature type="region of interest" description="Disordered" evidence="2">
    <location>
        <begin position="401"/>
        <end position="936"/>
    </location>
</feature>
<keyword evidence="5" id="KW-1185">Reference proteome</keyword>
<dbReference type="PANTHER" id="PTHR21564:SF5">
    <property type="entry name" value="SCRIBBLER, ISOFORM J"/>
    <property type="match status" value="1"/>
</dbReference>
<feature type="non-terminal residue" evidence="4">
    <location>
        <position position="1080"/>
    </location>
</feature>
<feature type="region of interest" description="Disordered" evidence="2">
    <location>
        <begin position="1002"/>
        <end position="1053"/>
    </location>
</feature>
<dbReference type="InterPro" id="IPR013087">
    <property type="entry name" value="Znf_C2H2_type"/>
</dbReference>
<feature type="compositionally biased region" description="Basic and acidic residues" evidence="2">
    <location>
        <begin position="574"/>
        <end position="592"/>
    </location>
</feature>
<dbReference type="GO" id="GO:0005634">
    <property type="term" value="C:nucleus"/>
    <property type="evidence" value="ECO:0007669"/>
    <property type="project" value="TreeGrafter"/>
</dbReference>
<feature type="compositionally biased region" description="Basic and acidic residues" evidence="2">
    <location>
        <begin position="790"/>
        <end position="801"/>
    </location>
</feature>
<keyword evidence="1" id="KW-0863">Zinc-finger</keyword>
<name>A0A8J9U3D6_9NEOP</name>
<accession>A0A8J9U3D6</accession>
<feature type="compositionally biased region" description="Pro residues" evidence="2">
    <location>
        <begin position="275"/>
        <end position="300"/>
    </location>
</feature>
<evidence type="ECO:0000259" key="3">
    <source>
        <dbReference type="PROSITE" id="PS50157"/>
    </source>
</evidence>
<feature type="compositionally biased region" description="Acidic residues" evidence="2">
    <location>
        <begin position="531"/>
        <end position="546"/>
    </location>
</feature>
<keyword evidence="1" id="KW-0862">Zinc</keyword>
<feature type="compositionally biased region" description="Pro residues" evidence="2">
    <location>
        <begin position="233"/>
        <end position="266"/>
    </location>
</feature>
<feature type="region of interest" description="Disordered" evidence="2">
    <location>
        <begin position="162"/>
        <end position="334"/>
    </location>
</feature>
<keyword evidence="1" id="KW-0479">Metal-binding</keyword>
<dbReference type="PROSITE" id="PS50157">
    <property type="entry name" value="ZINC_FINGER_C2H2_2"/>
    <property type="match status" value="1"/>
</dbReference>
<feature type="compositionally biased region" description="Low complexity" evidence="2">
    <location>
        <begin position="560"/>
        <end position="573"/>
    </location>
</feature>
<evidence type="ECO:0000313" key="5">
    <source>
        <dbReference type="Proteomes" id="UP000838878"/>
    </source>
</evidence>
<evidence type="ECO:0000256" key="2">
    <source>
        <dbReference type="SAM" id="MobiDB-lite"/>
    </source>
</evidence>
<protein>
    <recommendedName>
        <fullName evidence="3">C2H2-type domain-containing protein</fullName>
    </recommendedName>
</protein>
<feature type="compositionally biased region" description="Basic and acidic residues" evidence="2">
    <location>
        <begin position="851"/>
        <end position="873"/>
    </location>
</feature>
<feature type="compositionally biased region" description="Basic and acidic residues" evidence="2">
    <location>
        <begin position="1006"/>
        <end position="1015"/>
    </location>
</feature>
<feature type="compositionally biased region" description="Low complexity" evidence="2">
    <location>
        <begin position="631"/>
        <end position="642"/>
    </location>
</feature>
<feature type="compositionally biased region" description="Basic and acidic residues" evidence="2">
    <location>
        <begin position="1022"/>
        <end position="1031"/>
    </location>
</feature>
<feature type="compositionally biased region" description="Pro residues" evidence="2">
    <location>
        <begin position="721"/>
        <end position="734"/>
    </location>
</feature>
<sequence length="1080" mass="116476">MVIKSNLLCFYGVEGRSVRIDRVLKQSRGLFWRRRSRRSLRCVDVLSGARIGPWCSSDGALDGATPAIQLGTGYNGVCVCGAAGGGRGQPARMAAPMREGAPAGGARPAPHAHPANFEYDDNEWDIGIGDLIIDLDADIEKTDEAGGMAARAEPDAQRTALKMKIKRTKPGTKSSEAKHEIVKSNEMNGEPKPPTATTPAAAKRGSGGHRRDKAREKHHHPHPPHDVNGVARVPPPPNAPGPPAPPPALPPAPPHAPQPKPEPRPAAPRMDTKPVVPPAPAAAPPAVAPAPPPAPSPAPAIPQLAKPEPDDSRQDHNPQPPAKKQKTETKETAEVCVGTSVGTITEPDCLGPCEPGTSVTLEGIVWHETEGGVLVVNVTWRGKTYVGTLLDCTRHDWAPPRFCDSPTEELDARTPKGRAKRGRGAVPTDMTNFTETRSSVHSKLRNGGAKGRRALPSPTPFTPPRPDSKRKRNSDAEERPPTPKAKRPPPTPSSPPPDPVLLECPEPNCSKKYKHANGLKYHRSHAHGSPDDDDKDGSSSELEEPTPEPASPARPPSEPATPATPVKSPTPTKSPEEKSEKSPEKSPEKPEAIESPPQPRFEEFAATPEPQPQPERPPTPPAPTTPPPESLPTLQPTTQLTQFKVKPRSALMPSEERKSTESPPDESPGKRRGRRSPTPGVRSPAYSDISDDAAPTEGAADADAGHRPFPVYHHQYYGQPPYLPTHPASAPPPSDKGKEDLSKGDPKSDLKDGKPDGGPQKVLQPHFYPYNYVPNFPYNVESGPPPGTPLDEKAKESDRSKTTPSPLDKSKQSRSSEGKDPSRPNENHQILKESIEMKAQMGPYAFQRPPHAREEELRRYYMSLEQRRKEGGDGKPGAPPGPGGAPRPQPAHKPKDKDDKPKEEVKVKQEGQKPTTETQGPPPPPTSQYYLPPYMQAPHYGALPFDPVYRAPLSPMLVGGFGGGWTVPRYHAPEDLSRPGAPGKLELLPGHGQYAYGAHNAHAQHKIHELQEHAKSPQGKPPRPEPPKESPRSPPPQRHVHTHHHTHVGLGYPLYPPPYPAAAVLASTQAVVNSFPTPPK</sequence>
<evidence type="ECO:0000313" key="4">
    <source>
        <dbReference type="EMBL" id="CAH0713181.1"/>
    </source>
</evidence>
<dbReference type="InterPro" id="IPR040010">
    <property type="entry name" value="ZN608/ZN609"/>
</dbReference>
<gene>
    <name evidence="4" type="ORF">BINO364_LOCUS371</name>
</gene>
<feature type="compositionally biased region" description="Polar residues" evidence="2">
    <location>
        <begin position="429"/>
        <end position="441"/>
    </location>
</feature>
<organism evidence="4 5">
    <name type="scientific">Brenthis ino</name>
    <name type="common">lesser marbled fritillary</name>
    <dbReference type="NCBI Taxonomy" id="405034"/>
    <lineage>
        <taxon>Eukaryota</taxon>
        <taxon>Metazoa</taxon>
        <taxon>Ecdysozoa</taxon>
        <taxon>Arthropoda</taxon>
        <taxon>Hexapoda</taxon>
        <taxon>Insecta</taxon>
        <taxon>Pterygota</taxon>
        <taxon>Neoptera</taxon>
        <taxon>Endopterygota</taxon>
        <taxon>Lepidoptera</taxon>
        <taxon>Glossata</taxon>
        <taxon>Ditrysia</taxon>
        <taxon>Papilionoidea</taxon>
        <taxon>Nymphalidae</taxon>
        <taxon>Heliconiinae</taxon>
        <taxon>Argynnini</taxon>
        <taxon>Brenthis</taxon>
    </lineage>
</organism>
<evidence type="ECO:0000256" key="1">
    <source>
        <dbReference type="PROSITE-ProRule" id="PRU00042"/>
    </source>
</evidence>
<feature type="compositionally biased region" description="Basic and acidic residues" evidence="2">
    <location>
        <begin position="893"/>
        <end position="911"/>
    </location>
</feature>
<feature type="compositionally biased region" description="Pro residues" evidence="2">
    <location>
        <begin position="877"/>
        <end position="891"/>
    </location>
</feature>
<dbReference type="EMBL" id="OV170221">
    <property type="protein sequence ID" value="CAH0713181.1"/>
    <property type="molecule type" value="Genomic_DNA"/>
</dbReference>
<reference evidence="4" key="1">
    <citation type="submission" date="2021-12" db="EMBL/GenBank/DDBJ databases">
        <authorList>
            <person name="Martin H S."/>
        </authorList>
    </citation>
    <scope>NUCLEOTIDE SEQUENCE</scope>
</reference>
<feature type="compositionally biased region" description="Basic residues" evidence="2">
    <location>
        <begin position="206"/>
        <end position="222"/>
    </location>
</feature>
<dbReference type="PROSITE" id="PS00028">
    <property type="entry name" value="ZINC_FINGER_C2H2_1"/>
    <property type="match status" value="1"/>
</dbReference>
<feature type="compositionally biased region" description="Pro residues" evidence="2">
    <location>
        <begin position="609"/>
        <end position="630"/>
    </location>
</feature>
<proteinExistence type="predicted"/>
<dbReference type="GO" id="GO:0006357">
    <property type="term" value="P:regulation of transcription by RNA polymerase II"/>
    <property type="evidence" value="ECO:0007669"/>
    <property type="project" value="TreeGrafter"/>
</dbReference>
<dbReference type="GO" id="GO:0008270">
    <property type="term" value="F:zinc ion binding"/>
    <property type="evidence" value="ECO:0007669"/>
    <property type="project" value="UniProtKB-KW"/>
</dbReference>
<dbReference type="PANTHER" id="PTHR21564">
    <property type="entry name" value="BRAKELESS PROTEIN"/>
    <property type="match status" value="1"/>
</dbReference>